<gene>
    <name evidence="1" type="ORF">U5817_17245</name>
</gene>
<dbReference type="EMBL" id="CP141259">
    <property type="protein sequence ID" value="WRL44947.1"/>
    <property type="molecule type" value="Genomic_DNA"/>
</dbReference>
<sequence>MTDEKLHRLLDRTAQFHTEVQRHVQSLLPAPDERFVAAFQSGLLSLEHALSTLMLVDQGLFSSAIALTRPQFESLVRGVWLLHAASDNWVAKLSEPLTMETAKRANEGLGLADMLKELEAHPDAPAPIVAQLREYKEVTWKAMNSYAHGGLHPLSRTMTGYPPQLICDVIRNSNAVVALTAQLQSILSRVAENMLPVREMHEHFADVLPIIHSPTASTRGKHVG</sequence>
<dbReference type="Proteomes" id="UP001626593">
    <property type="component" value="Chromosome"/>
</dbReference>
<keyword evidence="2" id="KW-1185">Reference proteome</keyword>
<dbReference type="RefSeq" id="WP_407278210.1">
    <property type="nucleotide sequence ID" value="NZ_CP141259.1"/>
</dbReference>
<protein>
    <submittedName>
        <fullName evidence="1">Uncharacterized protein</fullName>
    </submittedName>
</protein>
<evidence type="ECO:0000313" key="2">
    <source>
        <dbReference type="Proteomes" id="UP001626593"/>
    </source>
</evidence>
<accession>A0ABZ1AK64</accession>
<name>A0ABZ1AK64_AROEV</name>
<proteinExistence type="predicted"/>
<dbReference type="Pfam" id="PF22491">
    <property type="entry name" value="DUF6988"/>
    <property type="match status" value="1"/>
</dbReference>
<evidence type="ECO:0000313" key="1">
    <source>
        <dbReference type="EMBL" id="WRL44947.1"/>
    </source>
</evidence>
<reference evidence="1 2" key="1">
    <citation type="submission" date="2023-12" db="EMBL/GenBank/DDBJ databases">
        <title>A. evansii MAY27, complete genome.</title>
        <authorList>
            <person name="Wang Y."/>
        </authorList>
    </citation>
    <scope>NUCLEOTIDE SEQUENCE [LARGE SCALE GENOMIC DNA]</scope>
    <source>
        <strain evidence="1 2">MAY27</strain>
    </source>
</reference>
<dbReference type="InterPro" id="IPR054257">
    <property type="entry name" value="DUF6988"/>
</dbReference>
<organism evidence="1 2">
    <name type="scientific">Aromatoleum evansii</name>
    <name type="common">Azoarcus evansii</name>
    <dbReference type="NCBI Taxonomy" id="59406"/>
    <lineage>
        <taxon>Bacteria</taxon>
        <taxon>Pseudomonadati</taxon>
        <taxon>Pseudomonadota</taxon>
        <taxon>Betaproteobacteria</taxon>
        <taxon>Rhodocyclales</taxon>
        <taxon>Rhodocyclaceae</taxon>
        <taxon>Aromatoleum</taxon>
    </lineage>
</organism>